<dbReference type="AlphaFoldDB" id="A0A6L2R5H0"/>
<evidence type="ECO:0000256" key="5">
    <source>
        <dbReference type="HAMAP-Rule" id="MF_00378"/>
    </source>
</evidence>
<gene>
    <name evidence="5 9" type="primary">xseA</name>
    <name evidence="9" type="ORF">ZNDK_0455</name>
</gene>
<comment type="caution">
    <text evidence="9">The sequence shown here is derived from an EMBL/GenBank/DDBJ whole genome shotgun (WGS) entry which is preliminary data.</text>
</comment>
<comment type="function">
    <text evidence="5">Bidirectionally degrades single-stranded DNA into large acid-insoluble oligonucleotides, which are then degraded further into small acid-soluble oligonucleotides.</text>
</comment>
<keyword evidence="2 5" id="KW-0540">Nuclease</keyword>
<evidence type="ECO:0000256" key="2">
    <source>
        <dbReference type="ARBA" id="ARBA00022722"/>
    </source>
</evidence>
<dbReference type="GO" id="GO:0009318">
    <property type="term" value="C:exodeoxyribonuclease VII complex"/>
    <property type="evidence" value="ECO:0007669"/>
    <property type="project" value="UniProtKB-UniRule"/>
</dbReference>
<sequence>MTEGILTVRELTECLRQCLEGRFPFVWVRGEVTNLSRPSSGHVYFSLKDQDSQVQCVWFLQQQRRSQGRFDPLTGEVHDKERVSPLEALRNGLSAVCAGRISVFSLRGCYQLVVEVLQSEGQGGLAQLFEERKRGLAALGYFALERKRPLPKNAQRVAVITSLTGAAVHDFLELVKNRGSGARIRLVPVLVQGEGAAADIARAVEQTGMRGWAQVIVLIRGGGSLEDLWAFNEECVAQAIFQSQIPVLAGVGHEVDVTLADLTADVRAATPSHAAQLLWPLRDELWQRLDQQTGALARAAAKCIDRVESGLREREIILRRISPVRRYERLGEQMRHACSALDRAAVQWHERKRHALDALCGVLDARNPLSLRMLGYVVARNGQGAILRSVGDVLAGEAIEIFLRDGSLSAVVSAVHPIKMQ</sequence>
<dbReference type="Proteomes" id="UP000505077">
    <property type="component" value="Unassembled WGS sequence"/>
</dbReference>
<keyword evidence="4 5" id="KW-0269">Exonuclease</keyword>
<keyword evidence="3 5" id="KW-0378">Hydrolase</keyword>
<comment type="similarity">
    <text evidence="5 6">Belongs to the XseA family.</text>
</comment>
<comment type="catalytic activity">
    <reaction evidence="5 6">
        <text>Exonucleolytic cleavage in either 5'- to 3'- or 3'- to 5'-direction to yield nucleoside 5'-phosphates.</text>
        <dbReference type="EC" id="3.1.11.6"/>
    </reaction>
</comment>
<evidence type="ECO:0000256" key="1">
    <source>
        <dbReference type="ARBA" id="ARBA00022490"/>
    </source>
</evidence>
<dbReference type="InterPro" id="IPR003753">
    <property type="entry name" value="Exonuc_VII_L"/>
</dbReference>
<dbReference type="GO" id="GO:0005737">
    <property type="term" value="C:cytoplasm"/>
    <property type="evidence" value="ECO:0007669"/>
    <property type="project" value="UniProtKB-SubCell"/>
</dbReference>
<dbReference type="EMBL" id="BLLL01000003">
    <property type="protein sequence ID" value="GFH62684.1"/>
    <property type="molecule type" value="Genomic_DNA"/>
</dbReference>
<keyword evidence="1 5" id="KW-0963">Cytoplasm</keyword>
<dbReference type="NCBIfam" id="TIGR00237">
    <property type="entry name" value="xseA"/>
    <property type="match status" value="1"/>
</dbReference>
<protein>
    <recommendedName>
        <fullName evidence="5">Exodeoxyribonuclease 7 large subunit</fullName>
        <ecNumber evidence="5">3.1.11.6</ecNumber>
    </recommendedName>
    <alternativeName>
        <fullName evidence="5">Exodeoxyribonuclease VII large subunit</fullName>
        <shortName evidence="5">Exonuclease VII large subunit</shortName>
    </alternativeName>
</protein>
<dbReference type="GO" id="GO:0003676">
    <property type="term" value="F:nucleic acid binding"/>
    <property type="evidence" value="ECO:0007669"/>
    <property type="project" value="InterPro"/>
</dbReference>
<reference evidence="9 10" key="1">
    <citation type="journal article" date="2020" name="ISME J.">
        <title>Parallel Reductive Genome Evolution in Desulfovibrio Ectosymbionts Independently Acquired by Trichonympha Protists in the Termite Gut.</title>
        <authorList>
            <person name="Takeuchi M."/>
            <person name="Kuwahara H."/>
            <person name="Murakami T."/>
            <person name="Takahashi K."/>
            <person name="Kajitani R."/>
            <person name="Toyoda A."/>
            <person name="Itoh T."/>
            <person name="Ohkuma M."/>
            <person name="Hongoh Y."/>
        </authorList>
    </citation>
    <scope>NUCLEOTIDE SEQUENCE [LARGE SCALE GENOMIC DNA]</scope>
    <source>
        <strain evidence="9">ZnDsv-02</strain>
    </source>
</reference>
<dbReference type="GO" id="GO:0006308">
    <property type="term" value="P:DNA catabolic process"/>
    <property type="evidence" value="ECO:0007669"/>
    <property type="project" value="UniProtKB-UniRule"/>
</dbReference>
<dbReference type="PANTHER" id="PTHR30008:SF0">
    <property type="entry name" value="EXODEOXYRIBONUCLEASE 7 LARGE SUBUNIT"/>
    <property type="match status" value="1"/>
</dbReference>
<dbReference type="GO" id="GO:0008855">
    <property type="term" value="F:exodeoxyribonuclease VII activity"/>
    <property type="evidence" value="ECO:0007669"/>
    <property type="project" value="UniProtKB-UniRule"/>
</dbReference>
<evidence type="ECO:0000259" key="8">
    <source>
        <dbReference type="Pfam" id="PF13742"/>
    </source>
</evidence>
<dbReference type="InterPro" id="IPR020579">
    <property type="entry name" value="Exonuc_VII_lsu_C"/>
</dbReference>
<dbReference type="Pfam" id="PF02601">
    <property type="entry name" value="Exonuc_VII_L"/>
    <property type="match status" value="1"/>
</dbReference>
<evidence type="ECO:0000313" key="10">
    <source>
        <dbReference type="Proteomes" id="UP000505077"/>
    </source>
</evidence>
<proteinExistence type="inferred from homology"/>
<accession>A0A6L2R5H0</accession>
<name>A0A6L2R5H0_9BACT</name>
<feature type="domain" description="Exonuclease VII large subunit C-terminal" evidence="7">
    <location>
        <begin position="141"/>
        <end position="312"/>
    </location>
</feature>
<dbReference type="Pfam" id="PF13742">
    <property type="entry name" value="tRNA_anti_2"/>
    <property type="match status" value="1"/>
</dbReference>
<dbReference type="PANTHER" id="PTHR30008">
    <property type="entry name" value="EXODEOXYRIBONUCLEASE 7 LARGE SUBUNIT"/>
    <property type="match status" value="1"/>
</dbReference>
<dbReference type="InterPro" id="IPR025824">
    <property type="entry name" value="OB-fold_nuc-bd_dom"/>
</dbReference>
<organism evidence="9 10">
    <name type="scientific">Candidatus Desulfovibrio kirbyi</name>
    <dbReference type="NCBI Taxonomy" id="2696086"/>
    <lineage>
        <taxon>Bacteria</taxon>
        <taxon>Pseudomonadati</taxon>
        <taxon>Thermodesulfobacteriota</taxon>
        <taxon>Desulfovibrionia</taxon>
        <taxon>Desulfovibrionales</taxon>
        <taxon>Desulfovibrionaceae</taxon>
        <taxon>Desulfovibrio</taxon>
    </lineage>
</organism>
<comment type="subcellular location">
    <subcellularLocation>
        <location evidence="5 6">Cytoplasm</location>
    </subcellularLocation>
</comment>
<evidence type="ECO:0000259" key="7">
    <source>
        <dbReference type="Pfam" id="PF02601"/>
    </source>
</evidence>
<comment type="subunit">
    <text evidence="5">Heterooligomer composed of large and small subunits.</text>
</comment>
<evidence type="ECO:0000256" key="4">
    <source>
        <dbReference type="ARBA" id="ARBA00022839"/>
    </source>
</evidence>
<evidence type="ECO:0000256" key="6">
    <source>
        <dbReference type="RuleBase" id="RU004355"/>
    </source>
</evidence>
<evidence type="ECO:0000256" key="3">
    <source>
        <dbReference type="ARBA" id="ARBA00022801"/>
    </source>
</evidence>
<dbReference type="CDD" id="cd04489">
    <property type="entry name" value="ExoVII_LU_OBF"/>
    <property type="match status" value="1"/>
</dbReference>
<dbReference type="HAMAP" id="MF_00378">
    <property type="entry name" value="Exonuc_7_L"/>
    <property type="match status" value="1"/>
</dbReference>
<feature type="domain" description="OB-fold nucleic acid binding" evidence="8">
    <location>
        <begin position="6"/>
        <end position="116"/>
    </location>
</feature>
<dbReference type="EC" id="3.1.11.6" evidence="5"/>
<evidence type="ECO:0000313" key="9">
    <source>
        <dbReference type="EMBL" id="GFH62684.1"/>
    </source>
</evidence>